<dbReference type="InterPro" id="IPR013785">
    <property type="entry name" value="Aldolase_TIM"/>
</dbReference>
<evidence type="ECO:0000256" key="3">
    <source>
        <dbReference type="ARBA" id="ARBA00012515"/>
    </source>
</evidence>
<evidence type="ECO:0000256" key="6">
    <source>
        <dbReference type="ARBA" id="ARBA00048791"/>
    </source>
</evidence>
<comment type="similarity">
    <text evidence="2">Belongs to the DeoC/FbaB aldolase family. DeoC type 2 subfamily.</text>
</comment>
<sequence length="317" mass="33118">MTDLTTVLETSHRLLDGPPTEARLHELIDGVPHVAPEELEPWVSAQLAQARPPVDLAGLGVLTGLIDLTSLAPDDTPERVRDLVARAVRPAGETADAVALPPTAAVCLHADFVAPARQALDAADAPVALAAVAGGFPHGRSPLAAKVAEVRHAIDCGADEIDIVIDRGALVSGRLADVHAWVFDARRLVERGDGSRALLKVILETGELPSYDLMLAGAFLALLGGADFVKTSTGKGRRGATPEAAAVLLQAVAHWEAETGQPRGVKIAGGVRTVDQAAGYVRLARTLLGDDAISPARLRFGASGLLDDVVRRLDPLR</sequence>
<dbReference type="PANTHER" id="PTHR10889:SF3">
    <property type="entry name" value="DEOXYRIBOSE-PHOSPHATE ALDOLASE"/>
    <property type="match status" value="1"/>
</dbReference>
<organism evidence="8 9">
    <name type="scientific">Pseudoclavibacter caeni</name>
    <dbReference type="NCBI Taxonomy" id="908846"/>
    <lineage>
        <taxon>Bacteria</taxon>
        <taxon>Bacillati</taxon>
        <taxon>Actinomycetota</taxon>
        <taxon>Actinomycetes</taxon>
        <taxon>Micrococcales</taxon>
        <taxon>Microbacteriaceae</taxon>
        <taxon>Pseudoclavibacter</taxon>
    </lineage>
</organism>
<keyword evidence="5" id="KW-0704">Schiff base</keyword>
<proteinExistence type="inferred from homology"/>
<comment type="pathway">
    <text evidence="1">Carbohydrate degradation; 2-deoxy-D-ribose 1-phosphate degradation; D-glyceraldehyde 3-phosphate and acetaldehyde from 2-deoxy-alpha-D-ribose 1-phosphate: step 2/2.</text>
</comment>
<dbReference type="GO" id="GO:0005737">
    <property type="term" value="C:cytoplasm"/>
    <property type="evidence" value="ECO:0007669"/>
    <property type="project" value="InterPro"/>
</dbReference>
<evidence type="ECO:0000256" key="2">
    <source>
        <dbReference type="ARBA" id="ARBA00009473"/>
    </source>
</evidence>
<evidence type="ECO:0000256" key="1">
    <source>
        <dbReference type="ARBA" id="ARBA00004816"/>
    </source>
</evidence>
<dbReference type="InterPro" id="IPR002915">
    <property type="entry name" value="DeoC/FbaB/LacD_aldolase"/>
</dbReference>
<dbReference type="NCBIfam" id="TIGR00126">
    <property type="entry name" value="deoC"/>
    <property type="match status" value="1"/>
</dbReference>
<dbReference type="AlphaFoldDB" id="A0A7C8FY05"/>
<comment type="catalytic activity">
    <reaction evidence="6">
        <text>2-deoxy-D-ribose 5-phosphate = D-glyceraldehyde 3-phosphate + acetaldehyde</text>
        <dbReference type="Rhea" id="RHEA:12821"/>
        <dbReference type="ChEBI" id="CHEBI:15343"/>
        <dbReference type="ChEBI" id="CHEBI:59776"/>
        <dbReference type="ChEBI" id="CHEBI:62877"/>
        <dbReference type="EC" id="4.1.2.4"/>
    </reaction>
</comment>
<dbReference type="SUPFAM" id="SSF51569">
    <property type="entry name" value="Aldolase"/>
    <property type="match status" value="1"/>
</dbReference>
<evidence type="ECO:0000256" key="5">
    <source>
        <dbReference type="ARBA" id="ARBA00023270"/>
    </source>
</evidence>
<dbReference type="OrthoDB" id="6579831at2"/>
<reference evidence="8 9" key="1">
    <citation type="submission" date="2019-09" db="EMBL/GenBank/DDBJ databases">
        <title>Phylogeny of genus Pseudoclavibacter and closely related genus.</title>
        <authorList>
            <person name="Li Y."/>
        </authorList>
    </citation>
    <scope>NUCLEOTIDE SEQUENCE [LARGE SCALE GENOMIC DNA]</scope>
    <source>
        <strain evidence="8 9">JCM 16921</strain>
    </source>
</reference>
<protein>
    <recommendedName>
        <fullName evidence="3 7">Deoxyribose-phosphate aldolase</fullName>
        <ecNumber evidence="3 7">4.1.2.4</ecNumber>
    </recommendedName>
</protein>
<evidence type="ECO:0000313" key="8">
    <source>
        <dbReference type="EMBL" id="KAB1632397.1"/>
    </source>
</evidence>
<dbReference type="InterPro" id="IPR011343">
    <property type="entry name" value="DeoC"/>
</dbReference>
<gene>
    <name evidence="8" type="primary">deoC</name>
    <name evidence="8" type="ORF">F8O02_05175</name>
</gene>
<dbReference type="GO" id="GO:0016052">
    <property type="term" value="P:carbohydrate catabolic process"/>
    <property type="evidence" value="ECO:0007669"/>
    <property type="project" value="TreeGrafter"/>
</dbReference>
<name>A0A7C8FY05_9MICO</name>
<keyword evidence="4 8" id="KW-0456">Lyase</keyword>
<dbReference type="EC" id="4.1.2.4" evidence="3 7"/>
<dbReference type="Pfam" id="PF01791">
    <property type="entry name" value="DeoC"/>
    <property type="match status" value="1"/>
</dbReference>
<accession>A0A7C8FY05</accession>
<dbReference type="GO" id="GO:0004139">
    <property type="term" value="F:deoxyribose-phosphate aldolase activity"/>
    <property type="evidence" value="ECO:0007669"/>
    <property type="project" value="UniProtKB-UniRule"/>
</dbReference>
<dbReference type="SMART" id="SM01133">
    <property type="entry name" value="DeoC"/>
    <property type="match status" value="1"/>
</dbReference>
<comment type="caution">
    <text evidence="8">The sequence shown here is derived from an EMBL/GenBank/DDBJ whole genome shotgun (WGS) entry which is preliminary data.</text>
</comment>
<evidence type="ECO:0000256" key="4">
    <source>
        <dbReference type="ARBA" id="ARBA00023239"/>
    </source>
</evidence>
<dbReference type="GO" id="GO:0009264">
    <property type="term" value="P:deoxyribonucleotide catabolic process"/>
    <property type="evidence" value="ECO:0007669"/>
    <property type="project" value="UniProtKB-UniRule"/>
</dbReference>
<evidence type="ECO:0000313" key="9">
    <source>
        <dbReference type="Proteomes" id="UP000481339"/>
    </source>
</evidence>
<dbReference type="Proteomes" id="UP000481339">
    <property type="component" value="Unassembled WGS sequence"/>
</dbReference>
<evidence type="ECO:0000256" key="7">
    <source>
        <dbReference type="NCBIfam" id="TIGR00126"/>
    </source>
</evidence>
<dbReference type="RefSeq" id="WP_158036175.1">
    <property type="nucleotide sequence ID" value="NZ_BAAAZV010000017.1"/>
</dbReference>
<dbReference type="EMBL" id="WBKA01000003">
    <property type="protein sequence ID" value="KAB1632397.1"/>
    <property type="molecule type" value="Genomic_DNA"/>
</dbReference>
<keyword evidence="9" id="KW-1185">Reference proteome</keyword>
<dbReference type="Gene3D" id="3.20.20.70">
    <property type="entry name" value="Aldolase class I"/>
    <property type="match status" value="1"/>
</dbReference>
<dbReference type="PANTHER" id="PTHR10889">
    <property type="entry name" value="DEOXYRIBOSE-PHOSPHATE ALDOLASE"/>
    <property type="match status" value="1"/>
</dbReference>